<comment type="caution">
    <text evidence="1">The sequence shown here is derived from an EMBL/GenBank/DDBJ whole genome shotgun (WGS) entry which is preliminary data.</text>
</comment>
<name>A0A232FNI7_9HYME</name>
<accession>A0A232FNI7</accession>
<dbReference type="Proteomes" id="UP000215335">
    <property type="component" value="Unassembled WGS sequence"/>
</dbReference>
<dbReference type="EMBL" id="NNAY01000015">
    <property type="protein sequence ID" value="OXU31937.1"/>
    <property type="molecule type" value="Genomic_DNA"/>
</dbReference>
<dbReference type="AlphaFoldDB" id="A0A232FNI7"/>
<evidence type="ECO:0000313" key="2">
    <source>
        <dbReference type="Proteomes" id="UP000215335"/>
    </source>
</evidence>
<keyword evidence="2" id="KW-1185">Reference proteome</keyword>
<proteinExistence type="predicted"/>
<organism evidence="1 2">
    <name type="scientific">Trichomalopsis sarcophagae</name>
    <dbReference type="NCBI Taxonomy" id="543379"/>
    <lineage>
        <taxon>Eukaryota</taxon>
        <taxon>Metazoa</taxon>
        <taxon>Ecdysozoa</taxon>
        <taxon>Arthropoda</taxon>
        <taxon>Hexapoda</taxon>
        <taxon>Insecta</taxon>
        <taxon>Pterygota</taxon>
        <taxon>Neoptera</taxon>
        <taxon>Endopterygota</taxon>
        <taxon>Hymenoptera</taxon>
        <taxon>Apocrita</taxon>
        <taxon>Proctotrupomorpha</taxon>
        <taxon>Chalcidoidea</taxon>
        <taxon>Pteromalidae</taxon>
        <taxon>Pteromalinae</taxon>
        <taxon>Trichomalopsis</taxon>
    </lineage>
</organism>
<gene>
    <name evidence="1" type="ORF">TSAR_010215</name>
</gene>
<evidence type="ECO:0000313" key="1">
    <source>
        <dbReference type="EMBL" id="OXU31937.1"/>
    </source>
</evidence>
<protein>
    <submittedName>
        <fullName evidence="1">Uncharacterized protein</fullName>
    </submittedName>
</protein>
<reference evidence="1 2" key="1">
    <citation type="journal article" date="2017" name="Curr. Biol.">
        <title>The Evolution of Venom by Co-option of Single-Copy Genes.</title>
        <authorList>
            <person name="Martinson E.O."/>
            <person name="Mrinalini"/>
            <person name="Kelkar Y.D."/>
            <person name="Chang C.H."/>
            <person name="Werren J.H."/>
        </authorList>
    </citation>
    <scope>NUCLEOTIDE SEQUENCE [LARGE SCALE GENOMIC DNA]</scope>
    <source>
        <strain evidence="1 2">Alberta</strain>
        <tissue evidence="1">Whole body</tissue>
    </source>
</reference>
<sequence length="82" mass="9360">MDIFVQTVKGVNKYGVMEELQLISNVLSNSILKDQSMVTVELKHQDILSSVNQRMSDVAYYNVKKEANNLQSMVLILNIQEQ</sequence>